<dbReference type="NCBIfam" id="TIGR00797">
    <property type="entry name" value="matE"/>
    <property type="match status" value="1"/>
</dbReference>
<feature type="transmembrane region" description="Helical" evidence="7">
    <location>
        <begin position="127"/>
        <end position="149"/>
    </location>
</feature>
<dbReference type="EMBL" id="CP033459">
    <property type="protein sequence ID" value="QFQ12385.1"/>
    <property type="molecule type" value="Genomic_DNA"/>
</dbReference>
<dbReference type="KEGG" id="alq:C7Y71_004790"/>
<dbReference type="Pfam" id="PF01554">
    <property type="entry name" value="MatE"/>
    <property type="match status" value="2"/>
</dbReference>
<feature type="transmembrane region" description="Helical" evidence="7">
    <location>
        <begin position="376"/>
        <end position="396"/>
    </location>
</feature>
<evidence type="ECO:0000256" key="6">
    <source>
        <dbReference type="ARBA" id="ARBA00023136"/>
    </source>
</evidence>
<proteinExistence type="inferred from homology"/>
<evidence type="ECO:0000256" key="5">
    <source>
        <dbReference type="ARBA" id="ARBA00022989"/>
    </source>
</evidence>
<protein>
    <submittedName>
        <fullName evidence="8">MATE family efflux transporter</fullName>
    </submittedName>
</protein>
<dbReference type="GO" id="GO:0042910">
    <property type="term" value="F:xenobiotic transmembrane transporter activity"/>
    <property type="evidence" value="ECO:0007669"/>
    <property type="project" value="InterPro"/>
</dbReference>
<feature type="transmembrane region" description="Helical" evidence="7">
    <location>
        <begin position="187"/>
        <end position="206"/>
    </location>
</feature>
<evidence type="ECO:0000256" key="1">
    <source>
        <dbReference type="ARBA" id="ARBA00004141"/>
    </source>
</evidence>
<keyword evidence="4 7" id="KW-0812">Transmembrane</keyword>
<feature type="transmembrane region" description="Helical" evidence="7">
    <location>
        <begin position="161"/>
        <end position="181"/>
    </location>
</feature>
<dbReference type="CDD" id="cd13136">
    <property type="entry name" value="MATE_DinF_like"/>
    <property type="match status" value="1"/>
</dbReference>
<feature type="transmembrane region" description="Helical" evidence="7">
    <location>
        <begin position="92"/>
        <end position="115"/>
    </location>
</feature>
<dbReference type="AlphaFoldDB" id="A0A5P8E5V3"/>
<feature type="transmembrane region" description="Helical" evidence="7">
    <location>
        <begin position="38"/>
        <end position="59"/>
    </location>
</feature>
<sequence length="432" mass="46683">MKDLRREILNIAIPSIVSNITVPLLGLVDVAIVGHLGAASYIGAIAIGGMIFNMVYWLLGFLRMGTSGMTAQAYGAGRFGEAEQTLRRSMTVAMGMALVLIVLQKPLLGAMLWFYDAQPQVDVLVEQYFNILIWGAPAALGVNSLNGWFIGMQNARYPMTVAIVQNVTNIIASLFFVFALGWKVEGVAAGTLVAQWTGLVLAVILVQRMPQINGRRAFRPIADIPMRFFSVNRDIFLRTLCLVAVTVSFTKAGASMGEVILAVNAVLMEFYLLVSYVMDGFANAAEAISGAVMGAGDRGRFRLLLRQVFTYSGLLAVVFTLVYALFGGVFVGLLTDDAEVTAVAATYLPYAVAVPVVGFAAFILDGIFVGTTSSGYMLFSAAIAAAFYFAVYFLFSPSFQNHALWMAFLVYIGARGVVQLVLLPSVRRKIAK</sequence>
<dbReference type="Proteomes" id="UP000249375">
    <property type="component" value="Chromosome"/>
</dbReference>
<keyword evidence="3" id="KW-0813">Transport</keyword>
<feature type="transmembrane region" description="Helical" evidence="7">
    <location>
        <begin position="402"/>
        <end position="423"/>
    </location>
</feature>
<evidence type="ECO:0000256" key="4">
    <source>
        <dbReference type="ARBA" id="ARBA00022692"/>
    </source>
</evidence>
<gene>
    <name evidence="8" type="ORF">C7Y71_004790</name>
</gene>
<dbReference type="InterPro" id="IPR044644">
    <property type="entry name" value="DinF-like"/>
</dbReference>
<evidence type="ECO:0000256" key="7">
    <source>
        <dbReference type="SAM" id="Phobius"/>
    </source>
</evidence>
<comment type="subcellular location">
    <subcellularLocation>
        <location evidence="1">Membrane</location>
        <topology evidence="1">Multi-pass membrane protein</topology>
    </subcellularLocation>
</comment>
<reference evidence="8 9" key="1">
    <citation type="submission" date="2018-11" db="EMBL/GenBank/DDBJ databases">
        <authorList>
            <person name="Na S.W."/>
            <person name="Baik M."/>
        </authorList>
    </citation>
    <scope>NUCLEOTIDE SEQUENCE [LARGE SCALE GENOMIC DNA]</scope>
    <source>
        <strain evidence="8 9">E39</strain>
    </source>
</reference>
<dbReference type="RefSeq" id="WP_111897250.1">
    <property type="nucleotide sequence ID" value="NZ_CP033459.1"/>
</dbReference>
<feature type="transmembrane region" description="Helical" evidence="7">
    <location>
        <begin position="308"/>
        <end position="335"/>
    </location>
</feature>
<feature type="transmembrane region" description="Helical" evidence="7">
    <location>
        <begin position="347"/>
        <end position="369"/>
    </location>
</feature>
<keyword evidence="6 7" id="KW-0472">Membrane</keyword>
<dbReference type="OrthoDB" id="9776324at2"/>
<keyword evidence="5 7" id="KW-1133">Transmembrane helix</keyword>
<evidence type="ECO:0000313" key="9">
    <source>
        <dbReference type="Proteomes" id="UP000249375"/>
    </source>
</evidence>
<dbReference type="PANTHER" id="PTHR43298:SF2">
    <property type="entry name" value="FMN_FAD EXPORTER YEEO-RELATED"/>
    <property type="match status" value="1"/>
</dbReference>
<dbReference type="PANTHER" id="PTHR43298">
    <property type="entry name" value="MULTIDRUG RESISTANCE PROTEIN NORM-RELATED"/>
    <property type="match status" value="1"/>
</dbReference>
<feature type="transmembrane region" description="Helical" evidence="7">
    <location>
        <begin position="12"/>
        <end position="32"/>
    </location>
</feature>
<name>A0A5P8E5V3_9BACT</name>
<dbReference type="InterPro" id="IPR050222">
    <property type="entry name" value="MATE_MdtK"/>
</dbReference>
<keyword evidence="9" id="KW-1185">Reference proteome</keyword>
<dbReference type="InterPro" id="IPR002528">
    <property type="entry name" value="MATE_fam"/>
</dbReference>
<evidence type="ECO:0000256" key="2">
    <source>
        <dbReference type="ARBA" id="ARBA00010199"/>
    </source>
</evidence>
<evidence type="ECO:0000313" key="8">
    <source>
        <dbReference type="EMBL" id="QFQ12385.1"/>
    </source>
</evidence>
<dbReference type="GO" id="GO:0005886">
    <property type="term" value="C:plasma membrane"/>
    <property type="evidence" value="ECO:0007669"/>
    <property type="project" value="TreeGrafter"/>
</dbReference>
<organism evidence="8 9">
    <name type="scientific">Pseudoprevotella muciniphila</name>
    <dbReference type="NCBI Taxonomy" id="2133944"/>
    <lineage>
        <taxon>Bacteria</taxon>
        <taxon>Pseudomonadati</taxon>
        <taxon>Bacteroidota</taxon>
        <taxon>Bacteroidia</taxon>
        <taxon>Bacteroidales</taxon>
        <taxon>Prevotellaceae</taxon>
        <taxon>Pseudoprevotella</taxon>
    </lineage>
</organism>
<accession>A0A5P8E5V3</accession>
<comment type="similarity">
    <text evidence="2">Belongs to the multi antimicrobial extrusion (MATE) (TC 2.A.66.1) family.</text>
</comment>
<dbReference type="GO" id="GO:0015297">
    <property type="term" value="F:antiporter activity"/>
    <property type="evidence" value="ECO:0007669"/>
    <property type="project" value="InterPro"/>
</dbReference>
<evidence type="ECO:0000256" key="3">
    <source>
        <dbReference type="ARBA" id="ARBA00022448"/>
    </source>
</evidence>